<name>A0ABM9PK77_9FLAO</name>
<evidence type="ECO:0000313" key="3">
    <source>
        <dbReference type="Proteomes" id="UP001497602"/>
    </source>
</evidence>
<dbReference type="InterPro" id="IPR000595">
    <property type="entry name" value="cNMP-bd_dom"/>
</dbReference>
<sequence>MYASILKKAFDPYYNAPITIWEYFSDLCEEITFKKNQKIKEVNTVSKFGYFLLEGACGFFVFKKNYFVCTDLYLENCFFGDNSSLFTGKASPVEIVALENSKLLRISKSNIDELKKMQIGALLFHTGELHSNIEKQQQQIEMMTMTAEEKYMNLLETNPEVLKRIHQKHIASYLGITPQSLSRIRKKVR</sequence>
<comment type="caution">
    <text evidence="2">The sequence shown here is derived from an EMBL/GenBank/DDBJ whole genome shotgun (WGS) entry which is preliminary data.</text>
</comment>
<dbReference type="RefSeq" id="WP_348702410.1">
    <property type="nucleotide sequence ID" value="NZ_CAXIYA010000003.1"/>
</dbReference>
<feature type="domain" description="Cyclic nucleotide-binding" evidence="1">
    <location>
        <begin position="32"/>
        <end position="114"/>
    </location>
</feature>
<dbReference type="Proteomes" id="UP001497602">
    <property type="component" value="Unassembled WGS sequence"/>
</dbReference>
<reference evidence="2 3" key="1">
    <citation type="submission" date="2024-05" db="EMBL/GenBank/DDBJ databases">
        <authorList>
            <person name="Duchaud E."/>
        </authorList>
    </citation>
    <scope>NUCLEOTIDE SEQUENCE [LARGE SCALE GENOMIC DNA]</scope>
    <source>
        <strain evidence="2">Ena-SAMPLE-TAB-13-05-2024-13:56:06:370-140305</strain>
    </source>
</reference>
<dbReference type="InterPro" id="IPR018490">
    <property type="entry name" value="cNMP-bd_dom_sf"/>
</dbReference>
<dbReference type="Gene3D" id="2.60.120.10">
    <property type="entry name" value="Jelly Rolls"/>
    <property type="match status" value="1"/>
</dbReference>
<dbReference type="Pfam" id="PF00027">
    <property type="entry name" value="cNMP_binding"/>
    <property type="match status" value="1"/>
</dbReference>
<accession>A0ABM9PK77</accession>
<dbReference type="InterPro" id="IPR014710">
    <property type="entry name" value="RmlC-like_jellyroll"/>
</dbReference>
<evidence type="ECO:0000313" key="2">
    <source>
        <dbReference type="EMBL" id="CAL2106031.1"/>
    </source>
</evidence>
<evidence type="ECO:0000259" key="1">
    <source>
        <dbReference type="Pfam" id="PF00027"/>
    </source>
</evidence>
<protein>
    <submittedName>
        <fullName evidence="2">Crp/Fnr family transcriptional regulator</fullName>
    </submittedName>
</protein>
<keyword evidence="3" id="KW-1185">Reference proteome</keyword>
<gene>
    <name evidence="2" type="ORF">T190115A13A_10187</name>
</gene>
<organism evidence="2 3">
    <name type="scientific">Tenacibaculum vairaonense</name>
    <dbReference type="NCBI Taxonomy" id="3137860"/>
    <lineage>
        <taxon>Bacteria</taxon>
        <taxon>Pseudomonadati</taxon>
        <taxon>Bacteroidota</taxon>
        <taxon>Flavobacteriia</taxon>
        <taxon>Flavobacteriales</taxon>
        <taxon>Flavobacteriaceae</taxon>
        <taxon>Tenacibaculum</taxon>
    </lineage>
</organism>
<dbReference type="SUPFAM" id="SSF51206">
    <property type="entry name" value="cAMP-binding domain-like"/>
    <property type="match status" value="1"/>
</dbReference>
<dbReference type="EMBL" id="CAXJRC010000011">
    <property type="protein sequence ID" value="CAL2106031.1"/>
    <property type="molecule type" value="Genomic_DNA"/>
</dbReference>
<proteinExistence type="predicted"/>